<evidence type="ECO:0000313" key="1">
    <source>
        <dbReference type="EMBL" id="GAC23576.1"/>
    </source>
</evidence>
<protein>
    <submittedName>
        <fullName evidence="1">Uncharacterized protein</fullName>
    </submittedName>
</protein>
<gene>
    <name evidence="1" type="ORF">GMES_1277</name>
</gene>
<dbReference type="AlphaFoldDB" id="K6YHV9"/>
<name>K6YHV9_9ALTE</name>
<evidence type="ECO:0000313" key="2">
    <source>
        <dbReference type="Proteomes" id="UP000006263"/>
    </source>
</evidence>
<reference evidence="1 2" key="1">
    <citation type="journal article" date="2017" name="Antonie Van Leeuwenhoek">
        <title>Rhizobium rhizosphaerae sp. nov., a novel species isolated from rice rhizosphere.</title>
        <authorList>
            <person name="Zhao J.J."/>
            <person name="Zhang J."/>
            <person name="Zhang R.J."/>
            <person name="Zhang C.W."/>
            <person name="Yin H.Q."/>
            <person name="Zhang X.X."/>
        </authorList>
    </citation>
    <scope>NUCLEOTIDE SEQUENCE [LARGE SCALE GENOMIC DNA]</scope>
    <source>
        <strain evidence="1 2">KMM 241</strain>
    </source>
</reference>
<sequence>MVKLGEVPRTGLNLVLYYEFSKSLVSEVLYMDVSFRRSDMKVD</sequence>
<comment type="caution">
    <text evidence="1">The sequence shown here is derived from an EMBL/GenBank/DDBJ whole genome shotgun (WGS) entry which is preliminary data.</text>
</comment>
<dbReference type="Proteomes" id="UP000006263">
    <property type="component" value="Unassembled WGS sequence"/>
</dbReference>
<accession>K6YHV9</accession>
<organism evidence="1 2">
    <name type="scientific">Paraglaciecola mesophila KMM 241</name>
    <dbReference type="NCBI Taxonomy" id="1128912"/>
    <lineage>
        <taxon>Bacteria</taxon>
        <taxon>Pseudomonadati</taxon>
        <taxon>Pseudomonadota</taxon>
        <taxon>Gammaproteobacteria</taxon>
        <taxon>Alteromonadales</taxon>
        <taxon>Alteromonadaceae</taxon>
        <taxon>Paraglaciecola</taxon>
    </lineage>
</organism>
<proteinExistence type="predicted"/>
<dbReference type="EMBL" id="BAEP01000024">
    <property type="protein sequence ID" value="GAC23576.1"/>
    <property type="molecule type" value="Genomic_DNA"/>
</dbReference>